<dbReference type="InterPro" id="IPR011109">
    <property type="entry name" value="DNA_bind_recombinase_dom"/>
</dbReference>
<evidence type="ECO:0000259" key="3">
    <source>
        <dbReference type="PROSITE" id="PS51736"/>
    </source>
</evidence>
<dbReference type="SUPFAM" id="SSF53041">
    <property type="entry name" value="Resolvase-like"/>
    <property type="match status" value="1"/>
</dbReference>
<evidence type="ECO:0000259" key="4">
    <source>
        <dbReference type="PROSITE" id="PS51737"/>
    </source>
</evidence>
<evidence type="ECO:0000256" key="2">
    <source>
        <dbReference type="ARBA" id="ARBA00023172"/>
    </source>
</evidence>
<dbReference type="PROSITE" id="PS51737">
    <property type="entry name" value="RECOMBINASE_DNA_BIND"/>
    <property type="match status" value="1"/>
</dbReference>
<dbReference type="PANTHER" id="PTHR30461">
    <property type="entry name" value="DNA-INVERTASE FROM LAMBDOID PROPHAGE"/>
    <property type="match status" value="1"/>
</dbReference>
<dbReference type="PROSITE" id="PS51736">
    <property type="entry name" value="RECOMBINASES_3"/>
    <property type="match status" value="1"/>
</dbReference>
<keyword evidence="1" id="KW-0238">DNA-binding</keyword>
<evidence type="ECO:0000256" key="1">
    <source>
        <dbReference type="ARBA" id="ARBA00023125"/>
    </source>
</evidence>
<dbReference type="AlphaFoldDB" id="A0AA90NHP0"/>
<dbReference type="Proteomes" id="UP001178281">
    <property type="component" value="Unassembled WGS sequence"/>
</dbReference>
<dbReference type="InterPro" id="IPR025827">
    <property type="entry name" value="Zn_ribbon_recom_dom"/>
</dbReference>
<evidence type="ECO:0000313" key="5">
    <source>
        <dbReference type="EMBL" id="MDP0398531.1"/>
    </source>
</evidence>
<feature type="domain" description="Resolvase/invertase-type recombinase catalytic" evidence="3">
    <location>
        <begin position="2"/>
        <end position="151"/>
    </location>
</feature>
<keyword evidence="2" id="KW-0233">DNA recombination</keyword>
<accession>A0AA90NHP0</accession>
<dbReference type="InterPro" id="IPR006119">
    <property type="entry name" value="Resolv_N"/>
</dbReference>
<sequence length="531" mass="59406">MRALIVVRLSRVTDATTSPERQLAACRELCDQRGYEVVGVAEDLDVSAGKTTPFNRPALSQWLTGSGVGTFDVIVVYRMDRLVRRLLDLADMIRWGQNHGVALVSATEAFLDLTQPFGDVIALLVAKVAEMELEAISERNASAFRHNIRAGKYRGGIPPWGYAPQRDDDGDWRLVQDPAQVEVIREVVERVLKGEPLRAIAHDLTKRGVPTPRDCFAALNGREMQGYEWHSGPLKRSLTSPTMIGRVTTREALLDAHGRPQRDAKGRKMFGDEVVVTGDDGTPIQRAEPILSREIFERVGVELADRENRKEPTVRSSGLLLRVLYCGECGKPAYRLKGGKGRKPRYRCASMQSADPCGNRTVSLEWADDEVEKKILSALGPLERKRRIWFAGTDHSDELREVNDLLSDLTDQLGTGAFKRGTPQRARLDQRIQALTARQEELGAEPAEAAGWVWEPTGELFADWWERQDTEARNVWLRQMDFKVTWTSHTEGSRTILDTFKVDGDLTLNLDADQTFGPLLEMVAAYNEGAS</sequence>
<dbReference type="Gene3D" id="3.90.1750.20">
    <property type="entry name" value="Putative Large Serine Recombinase, Chain B, Domain 2"/>
    <property type="match status" value="1"/>
</dbReference>
<gene>
    <name evidence="5" type="ORF">Q7X28_11385</name>
</gene>
<dbReference type="Pfam" id="PF07508">
    <property type="entry name" value="Recombinase"/>
    <property type="match status" value="1"/>
</dbReference>
<dbReference type="EMBL" id="JAUTIX010000003">
    <property type="protein sequence ID" value="MDP0398531.1"/>
    <property type="molecule type" value="Genomic_DNA"/>
</dbReference>
<evidence type="ECO:0000313" key="6">
    <source>
        <dbReference type="Proteomes" id="UP001178281"/>
    </source>
</evidence>
<dbReference type="RefSeq" id="WP_305111365.1">
    <property type="nucleotide sequence ID" value="NZ_JAUTIX010000003.1"/>
</dbReference>
<dbReference type="GO" id="GO:0003677">
    <property type="term" value="F:DNA binding"/>
    <property type="evidence" value="ECO:0007669"/>
    <property type="project" value="UniProtKB-KW"/>
</dbReference>
<dbReference type="Pfam" id="PF13408">
    <property type="entry name" value="Zn_ribbon_recom"/>
    <property type="match status" value="1"/>
</dbReference>
<keyword evidence="6" id="KW-1185">Reference proteome</keyword>
<dbReference type="SMART" id="SM00857">
    <property type="entry name" value="Resolvase"/>
    <property type="match status" value="1"/>
</dbReference>
<dbReference type="InterPro" id="IPR050639">
    <property type="entry name" value="SSR_resolvase"/>
</dbReference>
<protein>
    <submittedName>
        <fullName evidence="5">Recombinase family protein</fullName>
    </submittedName>
</protein>
<dbReference type="Gene3D" id="3.40.50.1390">
    <property type="entry name" value="Resolvase, N-terminal catalytic domain"/>
    <property type="match status" value="1"/>
</dbReference>
<reference evidence="5" key="1">
    <citation type="submission" date="2023-08" db="EMBL/GenBank/DDBJ databases">
        <title>The draft genome of Tsukamurella strandjordii strain 050030.</title>
        <authorList>
            <person name="Zhao F."/>
            <person name="Feng Y."/>
            <person name="Zong Z."/>
        </authorList>
    </citation>
    <scope>NUCLEOTIDE SEQUENCE</scope>
    <source>
        <strain evidence="5">050030</strain>
    </source>
</reference>
<dbReference type="InterPro" id="IPR038109">
    <property type="entry name" value="DNA_bind_recomb_sf"/>
</dbReference>
<name>A0AA90NHP0_9ACTN</name>
<dbReference type="CDD" id="cd00338">
    <property type="entry name" value="Ser_Recombinase"/>
    <property type="match status" value="1"/>
</dbReference>
<dbReference type="PANTHER" id="PTHR30461:SF2">
    <property type="entry name" value="SERINE RECOMBINASE PINE-RELATED"/>
    <property type="match status" value="1"/>
</dbReference>
<feature type="domain" description="Recombinase" evidence="4">
    <location>
        <begin position="159"/>
        <end position="310"/>
    </location>
</feature>
<dbReference type="GO" id="GO:0000150">
    <property type="term" value="F:DNA strand exchange activity"/>
    <property type="evidence" value="ECO:0007669"/>
    <property type="project" value="InterPro"/>
</dbReference>
<dbReference type="Pfam" id="PF00239">
    <property type="entry name" value="Resolvase"/>
    <property type="match status" value="1"/>
</dbReference>
<organism evidence="5 6">
    <name type="scientific">Tsukamurella strandjordii</name>
    <dbReference type="NCBI Taxonomy" id="147577"/>
    <lineage>
        <taxon>Bacteria</taxon>
        <taxon>Bacillati</taxon>
        <taxon>Actinomycetota</taxon>
        <taxon>Actinomycetes</taxon>
        <taxon>Mycobacteriales</taxon>
        <taxon>Tsukamurellaceae</taxon>
        <taxon>Tsukamurella</taxon>
    </lineage>
</organism>
<comment type="caution">
    <text evidence="5">The sequence shown here is derived from an EMBL/GenBank/DDBJ whole genome shotgun (WGS) entry which is preliminary data.</text>
</comment>
<dbReference type="InterPro" id="IPR036162">
    <property type="entry name" value="Resolvase-like_N_sf"/>
</dbReference>
<proteinExistence type="predicted"/>